<accession>A0A5B9QBP5</accession>
<proteinExistence type="predicted"/>
<dbReference type="RefSeq" id="WP_148074806.1">
    <property type="nucleotide sequence ID" value="NZ_CP042913.1"/>
</dbReference>
<dbReference type="OrthoDB" id="7788759at2"/>
<evidence type="ECO:0000256" key="1">
    <source>
        <dbReference type="SAM" id="SignalP"/>
    </source>
</evidence>
<keyword evidence="1" id="KW-0732">Signal</keyword>
<gene>
    <name evidence="2" type="ORF">Pr1d_37810</name>
</gene>
<reference evidence="2 3" key="1">
    <citation type="submission" date="2019-08" db="EMBL/GenBank/DDBJ databases">
        <title>Deep-cultivation of Planctomycetes and their phenomic and genomic characterization uncovers novel biology.</title>
        <authorList>
            <person name="Wiegand S."/>
            <person name="Jogler M."/>
            <person name="Boedeker C."/>
            <person name="Pinto D."/>
            <person name="Vollmers J."/>
            <person name="Rivas-Marin E."/>
            <person name="Kohn T."/>
            <person name="Peeters S.H."/>
            <person name="Heuer A."/>
            <person name="Rast P."/>
            <person name="Oberbeckmann S."/>
            <person name="Bunk B."/>
            <person name="Jeske O."/>
            <person name="Meyerdierks A."/>
            <person name="Storesund J.E."/>
            <person name="Kallscheuer N."/>
            <person name="Luecker S."/>
            <person name="Lage O.M."/>
            <person name="Pohl T."/>
            <person name="Merkel B.J."/>
            <person name="Hornburger P."/>
            <person name="Mueller R.-W."/>
            <person name="Bruemmer F."/>
            <person name="Labrenz M."/>
            <person name="Spormann A.M."/>
            <person name="Op den Camp H."/>
            <person name="Overmann J."/>
            <person name="Amann R."/>
            <person name="Jetten M.S.M."/>
            <person name="Mascher T."/>
            <person name="Medema M.H."/>
            <person name="Devos D.P."/>
            <person name="Kaster A.-K."/>
            <person name="Ovreas L."/>
            <person name="Rohde M."/>
            <person name="Galperin M.Y."/>
            <person name="Jogler C."/>
        </authorList>
    </citation>
    <scope>NUCLEOTIDE SEQUENCE [LARGE SCALE GENOMIC DNA]</scope>
    <source>
        <strain evidence="2 3">Pr1d</strain>
    </source>
</reference>
<evidence type="ECO:0008006" key="4">
    <source>
        <dbReference type="Google" id="ProtNLM"/>
    </source>
</evidence>
<name>A0A5B9QBP5_9BACT</name>
<protein>
    <recommendedName>
        <fullName evidence="4">PEP-CTERM protein-sorting domain-containing protein</fullName>
    </recommendedName>
</protein>
<feature type="signal peptide" evidence="1">
    <location>
        <begin position="1"/>
        <end position="28"/>
    </location>
</feature>
<dbReference type="AlphaFoldDB" id="A0A5B9QBP5"/>
<sequence length="311" mass="32354" precursor="true">MNSTGRTTFLLFLGALVVASLLASSSMAAVIVNDSFADGDVTQTGALDTDWWTSSSSSGIEISPGSLGLVTGTSGRGIHTVFPAQTLANVGDELKVSYTFTTPDTVGRPSSSSIRVGLFDTLGRAGLDDNVSASSSSPNDLYGNAANSVPGIPGYMLDMDLGDGTSEDLNFREHDTANASGRLMATTSGFNNIPNSGPDGEYQFLPNTTYNGTFNVKRISLTEMELFGSLSPGANGIATHFTTDVFDSATIDMLGFHVNSNIFGSSNTAGDLDNGIDFSNVTIEFCPVPEPSSIALVLGALIAMPGIRRRG</sequence>
<dbReference type="Proteomes" id="UP000323917">
    <property type="component" value="Chromosome"/>
</dbReference>
<dbReference type="KEGG" id="bgok:Pr1d_37810"/>
<organism evidence="2 3">
    <name type="scientific">Bythopirellula goksoeyrii</name>
    <dbReference type="NCBI Taxonomy" id="1400387"/>
    <lineage>
        <taxon>Bacteria</taxon>
        <taxon>Pseudomonadati</taxon>
        <taxon>Planctomycetota</taxon>
        <taxon>Planctomycetia</taxon>
        <taxon>Pirellulales</taxon>
        <taxon>Lacipirellulaceae</taxon>
        <taxon>Bythopirellula</taxon>
    </lineage>
</organism>
<feature type="chain" id="PRO_5022749391" description="PEP-CTERM protein-sorting domain-containing protein" evidence="1">
    <location>
        <begin position="29"/>
        <end position="311"/>
    </location>
</feature>
<evidence type="ECO:0000313" key="2">
    <source>
        <dbReference type="EMBL" id="QEG36467.1"/>
    </source>
</evidence>
<dbReference type="EMBL" id="CP042913">
    <property type="protein sequence ID" value="QEG36467.1"/>
    <property type="molecule type" value="Genomic_DNA"/>
</dbReference>
<evidence type="ECO:0000313" key="3">
    <source>
        <dbReference type="Proteomes" id="UP000323917"/>
    </source>
</evidence>
<keyword evidence="3" id="KW-1185">Reference proteome</keyword>